<dbReference type="AlphaFoldDB" id="A0AAD2G3V1"/>
<dbReference type="GO" id="GO:0016020">
    <property type="term" value="C:membrane"/>
    <property type="evidence" value="ECO:0007669"/>
    <property type="project" value="UniProtKB-SubCell"/>
</dbReference>
<keyword evidence="2 5" id="KW-0812">Transmembrane</keyword>
<dbReference type="GO" id="GO:0050291">
    <property type="term" value="F:sphingosine N-acyltransferase activity"/>
    <property type="evidence" value="ECO:0007669"/>
    <property type="project" value="InterPro"/>
</dbReference>
<dbReference type="InterPro" id="IPR006634">
    <property type="entry name" value="TLC-dom"/>
</dbReference>
<dbReference type="EMBL" id="CAKOGP040002091">
    <property type="protein sequence ID" value="CAJ1961853.1"/>
    <property type="molecule type" value="Genomic_DNA"/>
</dbReference>
<evidence type="ECO:0000256" key="1">
    <source>
        <dbReference type="ARBA" id="ARBA00004141"/>
    </source>
</evidence>
<protein>
    <recommendedName>
        <fullName evidence="7">TLC domain-containing protein</fullName>
    </recommendedName>
</protein>
<feature type="transmembrane region" description="Helical" evidence="6">
    <location>
        <begin position="281"/>
        <end position="300"/>
    </location>
</feature>
<comment type="subcellular location">
    <subcellularLocation>
        <location evidence="1">Membrane</location>
        <topology evidence="1">Multi-pass membrane protein</topology>
    </subcellularLocation>
</comment>
<feature type="domain" description="TLC" evidence="7">
    <location>
        <begin position="105"/>
        <end position="308"/>
    </location>
</feature>
<evidence type="ECO:0000313" key="9">
    <source>
        <dbReference type="Proteomes" id="UP001295423"/>
    </source>
</evidence>
<comment type="caution">
    <text evidence="8">The sequence shown here is derived from an EMBL/GenBank/DDBJ whole genome shotgun (WGS) entry which is preliminary data.</text>
</comment>
<feature type="transmembrane region" description="Helical" evidence="6">
    <location>
        <begin position="107"/>
        <end position="128"/>
    </location>
</feature>
<evidence type="ECO:0000259" key="7">
    <source>
        <dbReference type="PROSITE" id="PS50922"/>
    </source>
</evidence>
<dbReference type="PROSITE" id="PS50922">
    <property type="entry name" value="TLC"/>
    <property type="match status" value="1"/>
</dbReference>
<dbReference type="Pfam" id="PF03798">
    <property type="entry name" value="TRAM_LAG1_CLN8"/>
    <property type="match status" value="1"/>
</dbReference>
<evidence type="ECO:0000256" key="5">
    <source>
        <dbReference type="PROSITE-ProRule" id="PRU00205"/>
    </source>
</evidence>
<reference evidence="8" key="1">
    <citation type="submission" date="2023-08" db="EMBL/GenBank/DDBJ databases">
        <authorList>
            <person name="Audoor S."/>
            <person name="Bilcke G."/>
        </authorList>
    </citation>
    <scope>NUCLEOTIDE SEQUENCE</scope>
</reference>
<gene>
    <name evidence="8" type="ORF">CYCCA115_LOCUS19405</name>
</gene>
<evidence type="ECO:0000256" key="4">
    <source>
        <dbReference type="ARBA" id="ARBA00023136"/>
    </source>
</evidence>
<dbReference type="GO" id="GO:0046513">
    <property type="term" value="P:ceramide biosynthetic process"/>
    <property type="evidence" value="ECO:0007669"/>
    <property type="project" value="InterPro"/>
</dbReference>
<keyword evidence="9" id="KW-1185">Reference proteome</keyword>
<accession>A0AAD2G3V1</accession>
<feature type="transmembrane region" description="Helical" evidence="6">
    <location>
        <begin position="62"/>
        <end position="83"/>
    </location>
</feature>
<dbReference type="PANTHER" id="PTHR12560">
    <property type="entry name" value="LONGEVITY ASSURANCE FACTOR 1 LAG1"/>
    <property type="match status" value="1"/>
</dbReference>
<dbReference type="SMART" id="SM00724">
    <property type="entry name" value="TLC"/>
    <property type="match status" value="1"/>
</dbReference>
<name>A0AAD2G3V1_9STRA</name>
<evidence type="ECO:0000256" key="3">
    <source>
        <dbReference type="ARBA" id="ARBA00022989"/>
    </source>
</evidence>
<evidence type="ECO:0000256" key="6">
    <source>
        <dbReference type="SAM" id="Phobius"/>
    </source>
</evidence>
<dbReference type="PANTHER" id="PTHR12560:SF0">
    <property type="entry name" value="LD18904P"/>
    <property type="match status" value="1"/>
</dbReference>
<keyword evidence="4 5" id="KW-0472">Membrane</keyword>
<evidence type="ECO:0000256" key="2">
    <source>
        <dbReference type="ARBA" id="ARBA00022692"/>
    </source>
</evidence>
<evidence type="ECO:0000313" key="8">
    <source>
        <dbReference type="EMBL" id="CAJ1961853.1"/>
    </source>
</evidence>
<organism evidence="8 9">
    <name type="scientific">Cylindrotheca closterium</name>
    <dbReference type="NCBI Taxonomy" id="2856"/>
    <lineage>
        <taxon>Eukaryota</taxon>
        <taxon>Sar</taxon>
        <taxon>Stramenopiles</taxon>
        <taxon>Ochrophyta</taxon>
        <taxon>Bacillariophyta</taxon>
        <taxon>Bacillariophyceae</taxon>
        <taxon>Bacillariophycidae</taxon>
        <taxon>Bacillariales</taxon>
        <taxon>Bacillariaceae</taxon>
        <taxon>Cylindrotheca</taxon>
    </lineage>
</organism>
<dbReference type="InterPro" id="IPR016439">
    <property type="entry name" value="Lag1/Lac1-like"/>
</dbReference>
<dbReference type="GO" id="GO:0005783">
    <property type="term" value="C:endoplasmic reticulum"/>
    <property type="evidence" value="ECO:0007669"/>
    <property type="project" value="TreeGrafter"/>
</dbReference>
<proteinExistence type="predicted"/>
<keyword evidence="3 6" id="KW-1133">Transmembrane helix</keyword>
<sequence>MLQQTNTLHVAIRAASDLTATFSASVFGTQPPSSLTCGEPGSNQVQFFLDPFEDKECAGADFILVFMMSVVIFVLTWWGRWFIWEPLADLRISGSKKHFDPSVKKRFGVTLTSIIVHVCSAFFVFRILVPTEWLYKPSCWVDNIDDDTIDADLKFYYLLYLARYCSDSVSILFEERRKDQFLQMVYHHAVTIGLVVCSINARYTRFGGVIMFFFDWADIPLQCAKASKYLSVEPKDFYNYVANRLFELFAITYFLTRNCMFNFVVYTALRDLPDTSSGATARILLVMLAAIQTFWLTLLIKAVKKQIANGGNVEDIREEDKKKFE</sequence>
<dbReference type="Proteomes" id="UP001295423">
    <property type="component" value="Unassembled WGS sequence"/>
</dbReference>
<feature type="transmembrane region" description="Helical" evidence="6">
    <location>
        <begin position="245"/>
        <end position="269"/>
    </location>
</feature>